<feature type="region of interest" description="Disordered" evidence="1">
    <location>
        <begin position="197"/>
        <end position="221"/>
    </location>
</feature>
<organism evidence="2 3">
    <name type="scientific">Lactuca saligna</name>
    <name type="common">Willowleaf lettuce</name>
    <dbReference type="NCBI Taxonomy" id="75948"/>
    <lineage>
        <taxon>Eukaryota</taxon>
        <taxon>Viridiplantae</taxon>
        <taxon>Streptophyta</taxon>
        <taxon>Embryophyta</taxon>
        <taxon>Tracheophyta</taxon>
        <taxon>Spermatophyta</taxon>
        <taxon>Magnoliopsida</taxon>
        <taxon>eudicotyledons</taxon>
        <taxon>Gunneridae</taxon>
        <taxon>Pentapetalae</taxon>
        <taxon>asterids</taxon>
        <taxon>campanulids</taxon>
        <taxon>Asterales</taxon>
        <taxon>Asteraceae</taxon>
        <taxon>Cichorioideae</taxon>
        <taxon>Cichorieae</taxon>
        <taxon>Lactucinae</taxon>
        <taxon>Lactuca</taxon>
    </lineage>
</organism>
<accession>A0AA35ZZM4</accession>
<evidence type="ECO:0000313" key="3">
    <source>
        <dbReference type="Proteomes" id="UP001177003"/>
    </source>
</evidence>
<dbReference type="AlphaFoldDB" id="A0AA35ZZM4"/>
<proteinExistence type="predicted"/>
<dbReference type="EMBL" id="OX465085">
    <property type="protein sequence ID" value="CAI9300767.1"/>
    <property type="molecule type" value="Genomic_DNA"/>
</dbReference>
<reference evidence="2" key="1">
    <citation type="submission" date="2023-04" db="EMBL/GenBank/DDBJ databases">
        <authorList>
            <person name="Vijverberg K."/>
            <person name="Xiong W."/>
            <person name="Schranz E."/>
        </authorList>
    </citation>
    <scope>NUCLEOTIDE SEQUENCE</scope>
</reference>
<keyword evidence="3" id="KW-1185">Reference proteome</keyword>
<evidence type="ECO:0000256" key="1">
    <source>
        <dbReference type="SAM" id="MobiDB-lite"/>
    </source>
</evidence>
<dbReference type="Proteomes" id="UP001177003">
    <property type="component" value="Chromosome 9"/>
</dbReference>
<gene>
    <name evidence="2" type="ORF">LSALG_LOCUS39377</name>
</gene>
<feature type="compositionally biased region" description="Basic and acidic residues" evidence="1">
    <location>
        <begin position="202"/>
        <end position="221"/>
    </location>
</feature>
<sequence>MAKEDSTTIVTTESEISVLHRFIYLGYIFSHKSFDSKLAKGCTIDRLQRVRPSIVLSLPIATPLKIIAIADSNHRRLDTIQSIRTTISCLFPTSPLSSSELQYTTASLSLLHHRLYGPTIFCYSNKGESGHCIEECRDTTMNKECTIEKSEKKVEIEEEKGKMKKKEIKVLGEGAADVRIDEEKMELYVSLDTSEEISNNVPKKDKKEAPRRNELEFELHL</sequence>
<name>A0AA35ZZM4_LACSI</name>
<evidence type="ECO:0000313" key="2">
    <source>
        <dbReference type="EMBL" id="CAI9300767.1"/>
    </source>
</evidence>
<protein>
    <submittedName>
        <fullName evidence="2">Uncharacterized protein</fullName>
    </submittedName>
</protein>